<evidence type="ECO:0000313" key="3">
    <source>
        <dbReference type="Proteomes" id="UP000266841"/>
    </source>
</evidence>
<protein>
    <submittedName>
        <fullName evidence="2">Uncharacterized protein</fullName>
    </submittedName>
</protein>
<evidence type="ECO:0000256" key="1">
    <source>
        <dbReference type="SAM" id="MobiDB-lite"/>
    </source>
</evidence>
<feature type="region of interest" description="Disordered" evidence="1">
    <location>
        <begin position="53"/>
        <end position="162"/>
    </location>
</feature>
<organism evidence="2 3">
    <name type="scientific">Thalassiosira oceanica</name>
    <name type="common">Marine diatom</name>
    <dbReference type="NCBI Taxonomy" id="159749"/>
    <lineage>
        <taxon>Eukaryota</taxon>
        <taxon>Sar</taxon>
        <taxon>Stramenopiles</taxon>
        <taxon>Ochrophyta</taxon>
        <taxon>Bacillariophyta</taxon>
        <taxon>Coscinodiscophyceae</taxon>
        <taxon>Thalassiosirophycidae</taxon>
        <taxon>Thalassiosirales</taxon>
        <taxon>Thalassiosiraceae</taxon>
        <taxon>Thalassiosira</taxon>
    </lineage>
</organism>
<feature type="compositionally biased region" description="Basic and acidic residues" evidence="1">
    <location>
        <begin position="122"/>
        <end position="136"/>
    </location>
</feature>
<comment type="caution">
    <text evidence="2">The sequence shown here is derived from an EMBL/GenBank/DDBJ whole genome shotgun (WGS) entry which is preliminary data.</text>
</comment>
<dbReference type="EMBL" id="AGNL01036398">
    <property type="protein sequence ID" value="EJK54088.1"/>
    <property type="molecule type" value="Genomic_DNA"/>
</dbReference>
<dbReference type="Proteomes" id="UP000266841">
    <property type="component" value="Unassembled WGS sequence"/>
</dbReference>
<dbReference type="AlphaFoldDB" id="K0RK31"/>
<sequence length="174" mass="18745">MPSSRAAWRRVAVDRGDGVCQRRRSLDTAAVGPARQGDVGEIALVQVQVRETPKAAARGSCPSRRLASAPSELGRTASWPARNTKGEVASYLPPAPRATRATRASSVTHREANNTLSEEGDAEKATREGDELRDWRAGPANRPPFPVAHAGSSPTNLLREGEHAWPARQRLLVT</sequence>
<proteinExistence type="predicted"/>
<evidence type="ECO:0000313" key="2">
    <source>
        <dbReference type="EMBL" id="EJK54088.1"/>
    </source>
</evidence>
<gene>
    <name evidence="2" type="ORF">THAOC_26354</name>
</gene>
<keyword evidence="3" id="KW-1185">Reference proteome</keyword>
<accession>K0RK31</accession>
<reference evidence="2 3" key="1">
    <citation type="journal article" date="2012" name="Genome Biol.">
        <title>Genome and low-iron response of an oceanic diatom adapted to chronic iron limitation.</title>
        <authorList>
            <person name="Lommer M."/>
            <person name="Specht M."/>
            <person name="Roy A.S."/>
            <person name="Kraemer L."/>
            <person name="Andreson R."/>
            <person name="Gutowska M.A."/>
            <person name="Wolf J."/>
            <person name="Bergner S.V."/>
            <person name="Schilhabel M.B."/>
            <person name="Klostermeier U.C."/>
            <person name="Beiko R.G."/>
            <person name="Rosenstiel P."/>
            <person name="Hippler M."/>
            <person name="Laroche J."/>
        </authorList>
    </citation>
    <scope>NUCLEOTIDE SEQUENCE [LARGE SCALE GENOMIC DNA]</scope>
    <source>
        <strain evidence="2 3">CCMP1005</strain>
    </source>
</reference>
<name>K0RK31_THAOC</name>